<sequence>MAGDDRDQGGRRVPPSVDARHARGVQFGDHNVQHNHFAPPVRSAYLEHVRRLAPQTLLDRDAELARLAAFCAGDQSGAYLWWEARPGDGRTALLSWFVLHPPAGVRAVSFFVNGRRTARRNRDAFIDVVLEQLVELTDGSMPGHLTESTREAHLLRRYAEAAEACRRRGERLVLVVDGLGEDDGTDARGASIAALLPADGPPVVVTSAVGWRIPADVPPDHPLRRWRARWLPRHVGPEERRRAAEEAARRELRLRQAERERREAEQRARQEQAAESERTSRAARAEAARRASTLVGGWILALVVTAWFAWGWNDPGIARILTGQLLLGGLGAVAGLVVPAVRLGAAYRPALRSPAAWLPSPRAALARGAAVLAFLVLGGALAHDYRLARHERLIEELVRREQQLPGFGEVLTLVFLLLVGAGAVVAGLLVGQSAVAPWQQRHREARRSGLPATRPGHPTERPGGAAG</sequence>
<name>A0A562IG96_MICOL</name>
<reference evidence="3 4" key="1">
    <citation type="submission" date="2019-07" db="EMBL/GenBank/DDBJ databases">
        <title>R&amp;d 2014.</title>
        <authorList>
            <person name="Klenk H.-P."/>
        </authorList>
    </citation>
    <scope>NUCLEOTIDE SEQUENCE [LARGE SCALE GENOMIC DNA]</scope>
    <source>
        <strain evidence="3 4">DSM 43868</strain>
    </source>
</reference>
<accession>A0A562IG96</accession>
<organism evidence="3 4">
    <name type="scientific">Micromonospora olivasterospora</name>
    <dbReference type="NCBI Taxonomy" id="1880"/>
    <lineage>
        <taxon>Bacteria</taxon>
        <taxon>Bacillati</taxon>
        <taxon>Actinomycetota</taxon>
        <taxon>Actinomycetes</taxon>
        <taxon>Micromonosporales</taxon>
        <taxon>Micromonosporaceae</taxon>
        <taxon>Micromonospora</taxon>
    </lineage>
</organism>
<dbReference type="Proteomes" id="UP000319825">
    <property type="component" value="Unassembled WGS sequence"/>
</dbReference>
<feature type="transmembrane region" description="Helical" evidence="2">
    <location>
        <begin position="410"/>
        <end position="438"/>
    </location>
</feature>
<keyword evidence="2" id="KW-0472">Membrane</keyword>
<dbReference type="RefSeq" id="WP_145776339.1">
    <property type="nucleotide sequence ID" value="NZ_BAAATQ010000120.1"/>
</dbReference>
<proteinExistence type="predicted"/>
<keyword evidence="4" id="KW-1185">Reference proteome</keyword>
<evidence type="ECO:0000313" key="3">
    <source>
        <dbReference type="EMBL" id="TWH69912.1"/>
    </source>
</evidence>
<dbReference type="EMBL" id="VLKE01000001">
    <property type="protein sequence ID" value="TWH69912.1"/>
    <property type="molecule type" value="Genomic_DNA"/>
</dbReference>
<keyword evidence="2" id="KW-0812">Transmembrane</keyword>
<comment type="caution">
    <text evidence="3">The sequence shown here is derived from an EMBL/GenBank/DDBJ whole genome shotgun (WGS) entry which is preliminary data.</text>
</comment>
<evidence type="ECO:0000313" key="4">
    <source>
        <dbReference type="Proteomes" id="UP000319825"/>
    </source>
</evidence>
<evidence type="ECO:0000256" key="1">
    <source>
        <dbReference type="SAM" id="MobiDB-lite"/>
    </source>
</evidence>
<evidence type="ECO:0000256" key="2">
    <source>
        <dbReference type="SAM" id="Phobius"/>
    </source>
</evidence>
<feature type="region of interest" description="Disordered" evidence="1">
    <location>
        <begin position="261"/>
        <end position="282"/>
    </location>
</feature>
<protein>
    <submittedName>
        <fullName evidence="3">Uncharacterized protein</fullName>
    </submittedName>
</protein>
<feature type="transmembrane region" description="Helical" evidence="2">
    <location>
        <begin position="291"/>
        <end position="310"/>
    </location>
</feature>
<dbReference type="AlphaFoldDB" id="A0A562IG96"/>
<feature type="transmembrane region" description="Helical" evidence="2">
    <location>
        <begin position="364"/>
        <end position="383"/>
    </location>
</feature>
<feature type="transmembrane region" description="Helical" evidence="2">
    <location>
        <begin position="316"/>
        <end position="343"/>
    </location>
</feature>
<feature type="region of interest" description="Disordered" evidence="1">
    <location>
        <begin position="441"/>
        <end position="467"/>
    </location>
</feature>
<gene>
    <name evidence="3" type="ORF">JD77_04929</name>
</gene>
<dbReference type="OrthoDB" id="3261206at2"/>
<keyword evidence="2" id="KW-1133">Transmembrane helix</keyword>